<dbReference type="Proteomes" id="UP000824162">
    <property type="component" value="Unassembled WGS sequence"/>
</dbReference>
<dbReference type="GO" id="GO:0044205">
    <property type="term" value="P:'de novo' UMP biosynthetic process"/>
    <property type="evidence" value="ECO:0007669"/>
    <property type="project" value="UniProtKB-UniRule"/>
</dbReference>
<keyword evidence="4 11" id="KW-0436">Ligase</keyword>
<dbReference type="InterPro" id="IPR017926">
    <property type="entry name" value="GATASE"/>
</dbReference>
<feature type="active site" evidence="11">
    <location>
        <position position="333"/>
    </location>
</feature>
<keyword evidence="5 11" id="KW-0547">Nucleotide-binding</keyword>
<comment type="pathway">
    <text evidence="1 11">Pyrimidine metabolism; UMP biosynthesis via de novo pathway; (S)-dihydroorotate from bicarbonate: step 1/3.</text>
</comment>
<dbReference type="InterPro" id="IPR035686">
    <property type="entry name" value="CPSase_GATase1"/>
</dbReference>
<dbReference type="SUPFAM" id="SSF52021">
    <property type="entry name" value="Carbamoyl phosphate synthetase, small subunit N-terminal domain"/>
    <property type="match status" value="1"/>
</dbReference>
<evidence type="ECO:0000313" key="13">
    <source>
        <dbReference type="EMBL" id="HIV86103.1"/>
    </source>
</evidence>
<dbReference type="PRINTS" id="PR00099">
    <property type="entry name" value="CPSGATASE"/>
</dbReference>
<dbReference type="GO" id="GO:0006526">
    <property type="term" value="P:L-arginine biosynthetic process"/>
    <property type="evidence" value="ECO:0007669"/>
    <property type="project" value="UniProtKB-UniRule"/>
</dbReference>
<feature type="active site" description="Nucleophile" evidence="11">
    <location>
        <position position="249"/>
    </location>
</feature>
<reference evidence="13" key="1">
    <citation type="journal article" date="2021" name="PeerJ">
        <title>Extensive microbial diversity within the chicken gut microbiome revealed by metagenomics and culture.</title>
        <authorList>
            <person name="Gilroy R."/>
            <person name="Ravi A."/>
            <person name="Getino M."/>
            <person name="Pursley I."/>
            <person name="Horton D.L."/>
            <person name="Alikhan N.F."/>
            <person name="Baker D."/>
            <person name="Gharbi K."/>
            <person name="Hall N."/>
            <person name="Watson M."/>
            <person name="Adriaenssens E.M."/>
            <person name="Foster-Nyarko E."/>
            <person name="Jarju S."/>
            <person name="Secka A."/>
            <person name="Antonio M."/>
            <person name="Oren A."/>
            <person name="Chaudhuri R.R."/>
            <person name="La Ragione R."/>
            <person name="Hildebrand F."/>
            <person name="Pallen M.J."/>
        </authorList>
    </citation>
    <scope>NUCLEOTIDE SEQUENCE</scope>
    <source>
        <strain evidence="13">5790</strain>
    </source>
</reference>
<evidence type="ECO:0000256" key="8">
    <source>
        <dbReference type="ARBA" id="ARBA00022975"/>
    </source>
</evidence>
<dbReference type="EMBL" id="DXIJ01000101">
    <property type="protein sequence ID" value="HIV86103.1"/>
    <property type="molecule type" value="Genomic_DNA"/>
</dbReference>
<evidence type="ECO:0000256" key="3">
    <source>
        <dbReference type="ARBA" id="ARBA00007800"/>
    </source>
</evidence>
<dbReference type="SMART" id="SM01097">
    <property type="entry name" value="CPSase_sm_chain"/>
    <property type="match status" value="1"/>
</dbReference>
<feature type="binding site" evidence="11">
    <location>
        <position position="222"/>
    </location>
    <ligand>
        <name>L-glutamine</name>
        <dbReference type="ChEBI" id="CHEBI:58359"/>
    </ligand>
</feature>
<feature type="binding site" evidence="11">
    <location>
        <position position="294"/>
    </location>
    <ligand>
        <name>L-glutamine</name>
        <dbReference type="ChEBI" id="CHEBI:58359"/>
    </ligand>
</feature>
<dbReference type="PRINTS" id="PR00097">
    <property type="entry name" value="ANTSNTHASEII"/>
</dbReference>
<comment type="caution">
    <text evidence="13">The sequence shown here is derived from an EMBL/GenBank/DDBJ whole genome shotgun (WGS) entry which is preliminary data.</text>
</comment>
<dbReference type="Pfam" id="PF00988">
    <property type="entry name" value="CPSase_sm_chain"/>
    <property type="match status" value="1"/>
</dbReference>
<comment type="function">
    <text evidence="11">Small subunit of the glutamine-dependent carbamoyl phosphate synthetase (CPSase). CPSase catalyzes the formation of carbamoyl phosphate from the ammonia moiety of glutamine, carbonate, and phosphate donated by ATP, constituting the first step of 2 biosynthetic pathways, one leading to arginine and/or urea and the other to pyrimidine nucleotides. The small subunit (glutamine amidotransferase) binds and cleaves glutamine to supply the large subunit with the substrate ammonia.</text>
</comment>
<organism evidence="13 14">
    <name type="scientific">Candidatus Monoglobus merdigallinarum</name>
    <dbReference type="NCBI Taxonomy" id="2838698"/>
    <lineage>
        <taxon>Bacteria</taxon>
        <taxon>Bacillati</taxon>
        <taxon>Bacillota</taxon>
        <taxon>Clostridia</taxon>
        <taxon>Monoglobales</taxon>
        <taxon>Monoglobaceae</taxon>
        <taxon>Monoglobus</taxon>
    </lineage>
</organism>
<reference evidence="13" key="2">
    <citation type="submission" date="2021-04" db="EMBL/GenBank/DDBJ databases">
        <authorList>
            <person name="Gilroy R."/>
        </authorList>
    </citation>
    <scope>NUCLEOTIDE SEQUENCE</scope>
    <source>
        <strain evidence="13">5790</strain>
    </source>
</reference>
<dbReference type="Gene3D" id="3.50.30.20">
    <property type="entry name" value="Carbamoyl-phosphate synthase small subunit, N-terminal domain"/>
    <property type="match status" value="1"/>
</dbReference>
<feature type="binding site" evidence="11">
    <location>
        <position position="224"/>
    </location>
    <ligand>
        <name>L-glutamine</name>
        <dbReference type="ChEBI" id="CHEBI:58359"/>
    </ligand>
</feature>
<dbReference type="EC" id="6.3.5.5" evidence="11"/>
<gene>
    <name evidence="11 13" type="primary">carA</name>
    <name evidence="13" type="ORF">H9900_04750</name>
</gene>
<dbReference type="HAMAP" id="MF_01209">
    <property type="entry name" value="CPSase_S_chain"/>
    <property type="match status" value="1"/>
</dbReference>
<feature type="binding site" evidence="11">
    <location>
        <position position="250"/>
    </location>
    <ligand>
        <name>L-glutamine</name>
        <dbReference type="ChEBI" id="CHEBI:58359"/>
    </ligand>
</feature>
<comment type="catalytic activity">
    <reaction evidence="9 11">
        <text>hydrogencarbonate + L-glutamine + 2 ATP + H2O = carbamoyl phosphate + L-glutamate + 2 ADP + phosphate + 2 H(+)</text>
        <dbReference type="Rhea" id="RHEA:18633"/>
        <dbReference type="ChEBI" id="CHEBI:15377"/>
        <dbReference type="ChEBI" id="CHEBI:15378"/>
        <dbReference type="ChEBI" id="CHEBI:17544"/>
        <dbReference type="ChEBI" id="CHEBI:29985"/>
        <dbReference type="ChEBI" id="CHEBI:30616"/>
        <dbReference type="ChEBI" id="CHEBI:43474"/>
        <dbReference type="ChEBI" id="CHEBI:58228"/>
        <dbReference type="ChEBI" id="CHEBI:58359"/>
        <dbReference type="ChEBI" id="CHEBI:456216"/>
        <dbReference type="EC" id="6.3.5.5"/>
    </reaction>
</comment>
<proteinExistence type="inferred from homology"/>
<dbReference type="FunFam" id="3.50.30.20:FF:000001">
    <property type="entry name" value="Carbamoyl-phosphate synthase small chain"/>
    <property type="match status" value="1"/>
</dbReference>
<feature type="binding site" evidence="11">
    <location>
        <position position="253"/>
    </location>
    <ligand>
        <name>L-glutamine</name>
        <dbReference type="ChEBI" id="CHEBI:58359"/>
    </ligand>
</feature>
<comment type="similarity">
    <text evidence="3 11">Belongs to the CarA family.</text>
</comment>
<accession>A0A9D1TMU1</accession>
<evidence type="ECO:0000256" key="9">
    <source>
        <dbReference type="ARBA" id="ARBA00048816"/>
    </source>
</evidence>
<dbReference type="Gene3D" id="3.40.50.880">
    <property type="match status" value="1"/>
</dbReference>
<dbReference type="AlphaFoldDB" id="A0A9D1TMU1"/>
<evidence type="ECO:0000256" key="4">
    <source>
        <dbReference type="ARBA" id="ARBA00022598"/>
    </source>
</evidence>
<evidence type="ECO:0000313" key="14">
    <source>
        <dbReference type="Proteomes" id="UP000824162"/>
    </source>
</evidence>
<comment type="subunit">
    <text evidence="11">Composed of two chains; the small (or glutamine) chain promotes the hydrolysis of glutamine to ammonia, which is used by the large (or ammonia) chain to synthesize carbamoyl phosphate. Tetramer of heterodimers (alpha,beta)4.</text>
</comment>
<dbReference type="InterPro" id="IPR006274">
    <property type="entry name" value="CarbamoylP_synth_ssu"/>
</dbReference>
<comment type="pathway">
    <text evidence="2 11">Amino-acid biosynthesis; L-arginine biosynthesis; carbamoyl phosphate from bicarbonate: step 1/1.</text>
</comment>
<evidence type="ECO:0000256" key="10">
    <source>
        <dbReference type="ARBA" id="ARBA00049285"/>
    </source>
</evidence>
<keyword evidence="6 11" id="KW-0067">ATP-binding</keyword>
<evidence type="ECO:0000256" key="2">
    <source>
        <dbReference type="ARBA" id="ARBA00005077"/>
    </source>
</evidence>
<keyword evidence="8 11" id="KW-0665">Pyrimidine biosynthesis</keyword>
<feature type="binding site" evidence="11">
    <location>
        <position position="291"/>
    </location>
    <ligand>
        <name>L-glutamine</name>
        <dbReference type="ChEBI" id="CHEBI:58359"/>
    </ligand>
</feature>
<sequence>MQNSATARLILENGTVFTGRPFGFVHDVLGEVVFTTNMTGYQETLTDPSFCGQIVVMTYPLIGNYGINFEDMESDKPALSAFVVREACDYPSNFRTEMSLDGFLRQNRIMGLEGIDTRALTRIIRDCGCMRGIITTQNLDGEDLKARFDTLDNSDVISRVSAKYSYNIGGTGERVAFIDMGAKHGILRDLSALGCDITVFPYNVSAKEIEKLNPDMVFVSNGPGDPRDVPETVETVKQLIGKYRVCGICMGHQIIGLALGCGIKKLKFGHHGGNHPVKNTETGRVYISSQNHNYIVSDLPGDVRELYTNVNDGTCEGIKHDGLHVCSVQFHPEASPGPLDTRFIFKSFFEI</sequence>
<dbReference type="NCBIfam" id="TIGR01368">
    <property type="entry name" value="CPSaseIIsmall"/>
    <property type="match status" value="1"/>
</dbReference>
<dbReference type="InterPro" id="IPR029062">
    <property type="entry name" value="Class_I_gatase-like"/>
</dbReference>
<dbReference type="NCBIfam" id="NF009475">
    <property type="entry name" value="PRK12838.1"/>
    <property type="match status" value="1"/>
</dbReference>
<dbReference type="InterPro" id="IPR002474">
    <property type="entry name" value="CarbamoylP_synth_ssu_N"/>
</dbReference>
<feature type="domain" description="Carbamoyl-phosphate synthase small subunit N-terminal" evidence="12">
    <location>
        <begin position="5"/>
        <end position="135"/>
    </location>
</feature>
<feature type="active site" evidence="11">
    <location>
        <position position="331"/>
    </location>
</feature>
<evidence type="ECO:0000256" key="5">
    <source>
        <dbReference type="ARBA" id="ARBA00022741"/>
    </source>
</evidence>
<dbReference type="Pfam" id="PF00117">
    <property type="entry name" value="GATase"/>
    <property type="match status" value="1"/>
</dbReference>
<dbReference type="PRINTS" id="PR00096">
    <property type="entry name" value="GATASE"/>
</dbReference>
<keyword evidence="7 11" id="KW-0315">Glutamine amidotransferase</keyword>
<dbReference type="PROSITE" id="PS51273">
    <property type="entry name" value="GATASE_TYPE_1"/>
    <property type="match status" value="1"/>
</dbReference>
<name>A0A9D1TMU1_9FIRM</name>
<protein>
    <recommendedName>
        <fullName evidence="11">Carbamoyl phosphate synthase small chain</fullName>
        <ecNumber evidence="11">6.3.5.5</ecNumber>
    </recommendedName>
    <alternativeName>
        <fullName evidence="11">Carbamoyl phosphate synthetase glutamine chain</fullName>
    </alternativeName>
</protein>
<dbReference type="GO" id="GO:0006207">
    <property type="term" value="P:'de novo' pyrimidine nucleobase biosynthetic process"/>
    <property type="evidence" value="ECO:0007669"/>
    <property type="project" value="InterPro"/>
</dbReference>
<dbReference type="CDD" id="cd01744">
    <property type="entry name" value="GATase1_CPSase"/>
    <property type="match status" value="1"/>
</dbReference>
<dbReference type="PANTHER" id="PTHR43418:SF7">
    <property type="entry name" value="CARBAMOYL-PHOSPHATE SYNTHASE SMALL CHAIN"/>
    <property type="match status" value="1"/>
</dbReference>
<comment type="catalytic activity">
    <reaction evidence="10 11">
        <text>L-glutamine + H2O = L-glutamate + NH4(+)</text>
        <dbReference type="Rhea" id="RHEA:15889"/>
        <dbReference type="ChEBI" id="CHEBI:15377"/>
        <dbReference type="ChEBI" id="CHEBI:28938"/>
        <dbReference type="ChEBI" id="CHEBI:29985"/>
        <dbReference type="ChEBI" id="CHEBI:58359"/>
    </reaction>
</comment>
<evidence type="ECO:0000259" key="12">
    <source>
        <dbReference type="SMART" id="SM01097"/>
    </source>
</evidence>
<evidence type="ECO:0000256" key="1">
    <source>
        <dbReference type="ARBA" id="ARBA00004812"/>
    </source>
</evidence>
<dbReference type="PANTHER" id="PTHR43418">
    <property type="entry name" value="MULTIFUNCTIONAL TRYPTOPHAN BIOSYNTHESIS PROTEIN-RELATED"/>
    <property type="match status" value="1"/>
</dbReference>
<comment type="caution">
    <text evidence="11">Lacks conserved residue(s) required for the propagation of feature annotation.</text>
</comment>
<dbReference type="GO" id="GO:0004088">
    <property type="term" value="F:carbamoyl-phosphate synthase (glutamine-hydrolyzing) activity"/>
    <property type="evidence" value="ECO:0007669"/>
    <property type="project" value="UniProtKB-UniRule"/>
</dbReference>
<dbReference type="SUPFAM" id="SSF52317">
    <property type="entry name" value="Class I glutamine amidotransferase-like"/>
    <property type="match status" value="1"/>
</dbReference>
<dbReference type="GO" id="GO:0006541">
    <property type="term" value="P:glutamine metabolic process"/>
    <property type="evidence" value="ECO:0007669"/>
    <property type="project" value="InterPro"/>
</dbReference>
<feature type="region of interest" description="CPSase" evidence="11">
    <location>
        <begin position="1"/>
        <end position="173"/>
    </location>
</feature>
<dbReference type="GO" id="GO:0005524">
    <property type="term" value="F:ATP binding"/>
    <property type="evidence" value="ECO:0007669"/>
    <property type="project" value="UniProtKB-UniRule"/>
</dbReference>
<keyword evidence="11" id="KW-0055">Arginine biosynthesis</keyword>
<evidence type="ECO:0000256" key="11">
    <source>
        <dbReference type="HAMAP-Rule" id="MF_01209"/>
    </source>
</evidence>
<keyword evidence="11" id="KW-0028">Amino-acid biosynthesis</keyword>
<evidence type="ECO:0000256" key="6">
    <source>
        <dbReference type="ARBA" id="ARBA00022840"/>
    </source>
</evidence>
<dbReference type="InterPro" id="IPR050472">
    <property type="entry name" value="Anth_synth/Amidotransfase"/>
</dbReference>
<dbReference type="InterPro" id="IPR036480">
    <property type="entry name" value="CarbP_synth_ssu_N_sf"/>
</dbReference>
<feature type="binding site" evidence="11">
    <location>
        <position position="49"/>
    </location>
    <ligand>
        <name>L-glutamine</name>
        <dbReference type="ChEBI" id="CHEBI:58359"/>
    </ligand>
</feature>
<evidence type="ECO:0000256" key="7">
    <source>
        <dbReference type="ARBA" id="ARBA00022962"/>
    </source>
</evidence>